<proteinExistence type="predicted"/>
<gene>
    <name evidence="1" type="ORF">DCAR_0101670</name>
</gene>
<name>A0AAF0W3F2_DAUCS</name>
<reference evidence="1" key="2">
    <citation type="submission" date="2022-03" db="EMBL/GenBank/DDBJ databases">
        <title>Draft title - Genomic analysis of global carrot germplasm unveils the trajectory of domestication and the origin of high carotenoid orange carrot.</title>
        <authorList>
            <person name="Iorizzo M."/>
            <person name="Ellison S."/>
            <person name="Senalik D."/>
            <person name="Macko-Podgorni A."/>
            <person name="Grzebelus D."/>
            <person name="Bostan H."/>
            <person name="Rolling W."/>
            <person name="Curaba J."/>
            <person name="Simon P."/>
        </authorList>
    </citation>
    <scope>NUCLEOTIDE SEQUENCE</scope>
    <source>
        <tissue evidence="1">Leaf</tissue>
    </source>
</reference>
<dbReference type="Proteomes" id="UP000077755">
    <property type="component" value="Chromosome 1"/>
</dbReference>
<evidence type="ECO:0000313" key="1">
    <source>
        <dbReference type="EMBL" id="WOG82505.1"/>
    </source>
</evidence>
<protein>
    <submittedName>
        <fullName evidence="1">Uncharacterized protein</fullName>
    </submittedName>
</protein>
<dbReference type="PANTHER" id="PTHR46148">
    <property type="entry name" value="CHROMO DOMAIN-CONTAINING PROTEIN"/>
    <property type="match status" value="1"/>
</dbReference>
<keyword evidence="2" id="KW-1185">Reference proteome</keyword>
<evidence type="ECO:0000313" key="2">
    <source>
        <dbReference type="Proteomes" id="UP000077755"/>
    </source>
</evidence>
<dbReference type="PANTHER" id="PTHR46148:SF60">
    <property type="entry name" value="CHROMO DOMAIN-CONTAINING PROTEIN"/>
    <property type="match status" value="1"/>
</dbReference>
<reference evidence="1" key="1">
    <citation type="journal article" date="2016" name="Nat. Genet.">
        <title>A high-quality carrot genome assembly provides new insights into carotenoid accumulation and asterid genome evolution.</title>
        <authorList>
            <person name="Iorizzo M."/>
            <person name="Ellison S."/>
            <person name="Senalik D."/>
            <person name="Zeng P."/>
            <person name="Satapoomin P."/>
            <person name="Huang J."/>
            <person name="Bowman M."/>
            <person name="Iovene M."/>
            <person name="Sanseverino W."/>
            <person name="Cavagnaro P."/>
            <person name="Yildiz M."/>
            <person name="Macko-Podgorni A."/>
            <person name="Moranska E."/>
            <person name="Grzebelus E."/>
            <person name="Grzebelus D."/>
            <person name="Ashrafi H."/>
            <person name="Zheng Z."/>
            <person name="Cheng S."/>
            <person name="Spooner D."/>
            <person name="Van Deynze A."/>
            <person name="Simon P."/>
        </authorList>
    </citation>
    <scope>NUCLEOTIDE SEQUENCE</scope>
    <source>
        <tissue evidence="1">Leaf</tissue>
    </source>
</reference>
<dbReference type="AlphaFoldDB" id="A0AAF0W3F2"/>
<sequence>MLKKYNSDSKHVIEYEPVELEADLSYVEMPVEILDRKEKVLRNKVVKLARVLWRNPKEVEGELDDTSMFVVTPGTCTYLQILAEVRESNESIQRKLAGDGEFLRSITVDSGRFW</sequence>
<organism evidence="1 2">
    <name type="scientific">Daucus carota subsp. sativus</name>
    <name type="common">Carrot</name>
    <dbReference type="NCBI Taxonomy" id="79200"/>
    <lineage>
        <taxon>Eukaryota</taxon>
        <taxon>Viridiplantae</taxon>
        <taxon>Streptophyta</taxon>
        <taxon>Embryophyta</taxon>
        <taxon>Tracheophyta</taxon>
        <taxon>Spermatophyta</taxon>
        <taxon>Magnoliopsida</taxon>
        <taxon>eudicotyledons</taxon>
        <taxon>Gunneridae</taxon>
        <taxon>Pentapetalae</taxon>
        <taxon>asterids</taxon>
        <taxon>campanulids</taxon>
        <taxon>Apiales</taxon>
        <taxon>Apiaceae</taxon>
        <taxon>Apioideae</taxon>
        <taxon>Scandiceae</taxon>
        <taxon>Daucinae</taxon>
        <taxon>Daucus</taxon>
        <taxon>Daucus sect. Daucus</taxon>
    </lineage>
</organism>
<accession>A0AAF0W3F2</accession>
<dbReference type="EMBL" id="CP093343">
    <property type="protein sequence ID" value="WOG82505.1"/>
    <property type="molecule type" value="Genomic_DNA"/>
</dbReference>